<dbReference type="FunFam" id="3.30.930.10:FF:000077">
    <property type="entry name" value="Putative lipoate-protein ligase A"/>
    <property type="match status" value="1"/>
</dbReference>
<keyword evidence="4" id="KW-1185">Reference proteome</keyword>
<dbReference type="PANTHER" id="PTHR43506:SF1">
    <property type="entry name" value="BPL_LPL CATALYTIC DOMAIN-CONTAINING PROTEIN"/>
    <property type="match status" value="1"/>
</dbReference>
<evidence type="ECO:0000256" key="1">
    <source>
        <dbReference type="SAM" id="MobiDB-lite"/>
    </source>
</evidence>
<organism evidence="3 4">
    <name type="scientific">Rhododendron griersonianum</name>
    <dbReference type="NCBI Taxonomy" id="479676"/>
    <lineage>
        <taxon>Eukaryota</taxon>
        <taxon>Viridiplantae</taxon>
        <taxon>Streptophyta</taxon>
        <taxon>Embryophyta</taxon>
        <taxon>Tracheophyta</taxon>
        <taxon>Spermatophyta</taxon>
        <taxon>Magnoliopsida</taxon>
        <taxon>eudicotyledons</taxon>
        <taxon>Gunneridae</taxon>
        <taxon>Pentapetalae</taxon>
        <taxon>asterids</taxon>
        <taxon>Ericales</taxon>
        <taxon>Ericaceae</taxon>
        <taxon>Ericoideae</taxon>
        <taxon>Rhodoreae</taxon>
        <taxon>Rhododendron</taxon>
    </lineage>
</organism>
<dbReference type="Pfam" id="PF21948">
    <property type="entry name" value="LplA-B_cat"/>
    <property type="match status" value="1"/>
</dbReference>
<evidence type="ECO:0000313" key="3">
    <source>
        <dbReference type="EMBL" id="KAG5535093.1"/>
    </source>
</evidence>
<dbReference type="InterPro" id="IPR045864">
    <property type="entry name" value="aa-tRNA-synth_II/BPL/LPL"/>
</dbReference>
<dbReference type="EMBL" id="JACTNZ010000008">
    <property type="protein sequence ID" value="KAG5535093.1"/>
    <property type="molecule type" value="Genomic_DNA"/>
</dbReference>
<comment type="caution">
    <text evidence="3">The sequence shown here is derived from an EMBL/GenBank/DDBJ whole genome shotgun (WGS) entry which is preliminary data.</text>
</comment>
<accession>A0AAV6J5B5</accession>
<dbReference type="SUPFAM" id="SSF55681">
    <property type="entry name" value="Class II aaRS and biotin synthetases"/>
    <property type="match status" value="1"/>
</dbReference>
<feature type="compositionally biased region" description="Low complexity" evidence="1">
    <location>
        <begin position="11"/>
        <end position="22"/>
    </location>
</feature>
<dbReference type="PROSITE" id="PS51733">
    <property type="entry name" value="BPL_LPL_CATALYTIC"/>
    <property type="match status" value="1"/>
</dbReference>
<gene>
    <name evidence="3" type="ORF">RHGRI_023021</name>
</gene>
<dbReference type="PANTHER" id="PTHR43506">
    <property type="entry name" value="BIOTIN/LIPOATE A/B PROTEIN LIGASE FAMILY"/>
    <property type="match status" value="1"/>
</dbReference>
<dbReference type="Gene3D" id="3.30.930.10">
    <property type="entry name" value="Bira Bifunctional Protein, Domain 2"/>
    <property type="match status" value="1"/>
</dbReference>
<dbReference type="Proteomes" id="UP000823749">
    <property type="component" value="Chromosome 8"/>
</dbReference>
<dbReference type="CDD" id="cd16443">
    <property type="entry name" value="LplA"/>
    <property type="match status" value="1"/>
</dbReference>
<reference evidence="3" key="1">
    <citation type="submission" date="2020-08" db="EMBL/GenBank/DDBJ databases">
        <title>Plant Genome Project.</title>
        <authorList>
            <person name="Zhang R.-G."/>
        </authorList>
    </citation>
    <scope>NUCLEOTIDE SEQUENCE</scope>
    <source>
        <strain evidence="3">WSP0</strain>
        <tissue evidence="3">Leaf</tissue>
    </source>
</reference>
<feature type="compositionally biased region" description="Polar residues" evidence="1">
    <location>
        <begin position="1"/>
        <end position="10"/>
    </location>
</feature>
<feature type="domain" description="BPL/LPL catalytic" evidence="2">
    <location>
        <begin position="178"/>
        <end position="364"/>
    </location>
</feature>
<evidence type="ECO:0000259" key="2">
    <source>
        <dbReference type="PROSITE" id="PS51733"/>
    </source>
</evidence>
<dbReference type="InterPro" id="IPR053264">
    <property type="entry name" value="Lipoate-ligase_2_inactive"/>
</dbReference>
<feature type="region of interest" description="Disordered" evidence="1">
    <location>
        <begin position="1"/>
        <end position="23"/>
    </location>
</feature>
<name>A0AAV6J5B5_9ERIC</name>
<dbReference type="AlphaFoldDB" id="A0AAV6J5B5"/>
<dbReference type="InterPro" id="IPR004143">
    <property type="entry name" value="BPL_LPL_catalytic"/>
</dbReference>
<sequence>MWRSCRSGTPSLLLSSSSQSSSNYGHRARVWTFDVAVEFNPLCFLPRFPSASSDATSPATPRTSTSRCHHRRRLVLATSPSASPLMSISSSPCSWATPPWFLGAASNEGKMIMVPGGIMVLINFKSKGALGFCQYSSGSMSVPQARKVGHPLMNLVRFKGVPILKQLHLEEQLLRTSSDNWCIINDGTNAPNIVMGLSGKPSELLESKHVLRDEIPVIRRFTGGGTVVVDPGTIFVTLICNKDDVPGVQRYPRSIMQWSNLLYNEVFQGVGDFQLRENDYVFGNRKFGGNAQSITRKRWIHHTSFLWDFESRNMAYLKLPKKIPEYRLARGHMEFICRMKDYMTRSVFIAETVKAVGNHFVVKPVNLDVDAIVDDAGFVHSTRLLEKQELEEALAFEHSRLRILSQ</sequence>
<evidence type="ECO:0000313" key="4">
    <source>
        <dbReference type="Proteomes" id="UP000823749"/>
    </source>
</evidence>
<proteinExistence type="predicted"/>
<protein>
    <recommendedName>
        <fullName evidence="2">BPL/LPL catalytic domain-containing protein</fullName>
    </recommendedName>
</protein>